<evidence type="ECO:0000313" key="2">
    <source>
        <dbReference type="Proteomes" id="UP001220662"/>
    </source>
</evidence>
<gene>
    <name evidence="1" type="ORF">P3W55_13800</name>
</gene>
<sequence length="239" mass="27321">MKTYTQLREERRAEAAEYLKNHQYRALVDSDDVKVWRCQQPGTSAYAFDIMLTRYGIAVVGDIANLTFGVGLGYGLEFLAGDDVGYYIHSKLDEKCKTKDFDEQAFRNALINGVCQRITEEAEYDAYEELPDWVREEKERGLAGSRWEELLAFVRAEARKYDDASAKWEEWDDLLREAADIGDQHQAGVFMNEHCETLGLGPDWWEISVTTPSESLMRELYMIRHAALAILAQKQAAAA</sequence>
<proteinExistence type="predicted"/>
<dbReference type="EMBL" id="JARJLR010000233">
    <property type="protein sequence ID" value="MDF3842786.1"/>
    <property type="molecule type" value="Genomic_DNA"/>
</dbReference>
<dbReference type="AlphaFoldDB" id="A0AAW6P8X5"/>
<protein>
    <submittedName>
        <fullName evidence="1">Uncharacterized protein</fullName>
    </submittedName>
</protein>
<accession>A0AAW6P8X5</accession>
<dbReference type="RefSeq" id="WP_276214733.1">
    <property type="nucleotide sequence ID" value="NZ_JARJLR010000233.1"/>
</dbReference>
<name>A0AAW6P8X5_9PSED</name>
<organism evidence="1 2">
    <name type="scientific">Pseudomonas citronellolis</name>
    <dbReference type="NCBI Taxonomy" id="53408"/>
    <lineage>
        <taxon>Bacteria</taxon>
        <taxon>Pseudomonadati</taxon>
        <taxon>Pseudomonadota</taxon>
        <taxon>Gammaproteobacteria</taxon>
        <taxon>Pseudomonadales</taxon>
        <taxon>Pseudomonadaceae</taxon>
        <taxon>Pseudomonas</taxon>
    </lineage>
</organism>
<reference evidence="1" key="1">
    <citation type="submission" date="2023-03" db="EMBL/GenBank/DDBJ databases">
        <title>Draft assemblies of triclosan tolerant bacteria isolated from returned activated sludge.</title>
        <authorList>
            <person name="Van Hamelsveld S."/>
        </authorList>
    </citation>
    <scope>NUCLEOTIDE SEQUENCE</scope>
    <source>
        <strain evidence="1">GW210015_S63</strain>
    </source>
</reference>
<dbReference type="Proteomes" id="UP001220662">
    <property type="component" value="Unassembled WGS sequence"/>
</dbReference>
<comment type="caution">
    <text evidence="1">The sequence shown here is derived from an EMBL/GenBank/DDBJ whole genome shotgun (WGS) entry which is preliminary data.</text>
</comment>
<evidence type="ECO:0000313" key="1">
    <source>
        <dbReference type="EMBL" id="MDF3842786.1"/>
    </source>
</evidence>